<dbReference type="GO" id="GO:0003677">
    <property type="term" value="F:DNA binding"/>
    <property type="evidence" value="ECO:0007669"/>
    <property type="project" value="TreeGrafter"/>
</dbReference>
<dbReference type="AlphaFoldDB" id="A0A7T4A0R6"/>
<dbReference type="CDD" id="cd00090">
    <property type="entry name" value="HTH_ARSR"/>
    <property type="match status" value="1"/>
</dbReference>
<dbReference type="InterPro" id="IPR052543">
    <property type="entry name" value="HTH_Metal-responsive_Reg"/>
</dbReference>
<dbReference type="EMBL" id="CP065989">
    <property type="protein sequence ID" value="QQB15133.1"/>
    <property type="molecule type" value="Genomic_DNA"/>
</dbReference>
<accession>A0A7T4A0R6</accession>
<dbReference type="InterPro" id="IPR011991">
    <property type="entry name" value="ArsR-like_HTH"/>
</dbReference>
<dbReference type="GO" id="GO:0003700">
    <property type="term" value="F:DNA-binding transcription factor activity"/>
    <property type="evidence" value="ECO:0007669"/>
    <property type="project" value="InterPro"/>
</dbReference>
<dbReference type="GO" id="GO:0097063">
    <property type="term" value="F:cadmium ion sensor activity"/>
    <property type="evidence" value="ECO:0007669"/>
    <property type="project" value="TreeGrafter"/>
</dbReference>
<gene>
    <name evidence="2" type="ORF">I6H47_04035</name>
</gene>
<dbReference type="SUPFAM" id="SSF46785">
    <property type="entry name" value="Winged helix' DNA-binding domain"/>
    <property type="match status" value="1"/>
</dbReference>
<proteinExistence type="predicted"/>
<dbReference type="GO" id="GO:0010288">
    <property type="term" value="P:response to lead ion"/>
    <property type="evidence" value="ECO:0007669"/>
    <property type="project" value="TreeGrafter"/>
</dbReference>
<dbReference type="InterPro" id="IPR001845">
    <property type="entry name" value="HTH_ArsR_DNA-bd_dom"/>
</dbReference>
<evidence type="ECO:0000259" key="1">
    <source>
        <dbReference type="PROSITE" id="PS50987"/>
    </source>
</evidence>
<evidence type="ECO:0000313" key="2">
    <source>
        <dbReference type="EMBL" id="QQB15133.1"/>
    </source>
</evidence>
<feature type="domain" description="HTH arsR-type" evidence="1">
    <location>
        <begin position="9"/>
        <end position="104"/>
    </location>
</feature>
<dbReference type="PANTHER" id="PTHR39168:SF1">
    <property type="entry name" value="TRANSCRIPTIONAL REGULATORY PROTEIN"/>
    <property type="match status" value="1"/>
</dbReference>
<reference evidence="2 3" key="1">
    <citation type="submission" date="2020-12" db="EMBL/GenBank/DDBJ databases">
        <title>FDA dAtabase for Regulatory Grade micrObial Sequences (FDA-ARGOS): Supporting development and validation of Infectious Disease Dx tests.</title>
        <authorList>
            <person name="Sproer C."/>
            <person name="Gronow S."/>
            <person name="Severitt S."/>
            <person name="Schroder I."/>
            <person name="Tallon L."/>
            <person name="Sadzewicz L."/>
            <person name="Zhao X."/>
            <person name="Boylan J."/>
            <person name="Ott S."/>
            <person name="Bowen H."/>
            <person name="Vavikolanu K."/>
            <person name="Mehta A."/>
            <person name="Aluvathingal J."/>
            <person name="Nadendla S."/>
            <person name="Lowell S."/>
            <person name="Myers T."/>
            <person name="Yan Y."/>
            <person name="Sichtig H."/>
        </authorList>
    </citation>
    <scope>NUCLEOTIDE SEQUENCE [LARGE SCALE GENOMIC DNA]</scope>
    <source>
        <strain evidence="2 3">FDAARGOS_990</strain>
    </source>
</reference>
<protein>
    <submittedName>
        <fullName evidence="2">Helix-turn-helix transcriptional regulator</fullName>
    </submittedName>
</protein>
<sequence length="251" mass="26642">MSTRPAERPDVTGSPNIASMAAVFADPRRVRVITALADGRALPAGRLAEEAGVSASTASSHLGVLLDAGLVTVIPQGRYRYYRLADDGIEDVIVSLSRLAPTTPITSLREHTRSGALRRGRTCYHHLAGGLGVAMFARFIGCDWVSGGDGLHHPEAGIDSLSAPGRGAQYRLSPAGAAALGEFGVDDGVLLTDRPLRYCVDWTEQAHHLAGPLGTAVTRTLVDRGWIAPGRVPRSVVLTETGAREWERFAC</sequence>
<dbReference type="InterPro" id="IPR036390">
    <property type="entry name" value="WH_DNA-bd_sf"/>
</dbReference>
<dbReference type="Pfam" id="PF12840">
    <property type="entry name" value="HTH_20"/>
    <property type="match status" value="1"/>
</dbReference>
<dbReference type="PRINTS" id="PR00778">
    <property type="entry name" value="HTHARSR"/>
</dbReference>
<dbReference type="RefSeq" id="WP_198500157.1">
    <property type="nucleotide sequence ID" value="NZ_CP065989.1"/>
</dbReference>
<dbReference type="PANTHER" id="PTHR39168">
    <property type="entry name" value="TRANSCRIPTIONAL REGULATOR-RELATED"/>
    <property type="match status" value="1"/>
</dbReference>
<dbReference type="GO" id="GO:0046686">
    <property type="term" value="P:response to cadmium ion"/>
    <property type="evidence" value="ECO:0007669"/>
    <property type="project" value="TreeGrafter"/>
</dbReference>
<dbReference type="InterPro" id="IPR036388">
    <property type="entry name" value="WH-like_DNA-bd_sf"/>
</dbReference>
<dbReference type="NCBIfam" id="NF033788">
    <property type="entry name" value="HTH_metalloreg"/>
    <property type="match status" value="1"/>
</dbReference>
<dbReference type="SMART" id="SM00418">
    <property type="entry name" value="HTH_ARSR"/>
    <property type="match status" value="1"/>
</dbReference>
<organism evidence="2 3">
    <name type="scientific">Brevibacterium casei</name>
    <dbReference type="NCBI Taxonomy" id="33889"/>
    <lineage>
        <taxon>Bacteria</taxon>
        <taxon>Bacillati</taxon>
        <taxon>Actinomycetota</taxon>
        <taxon>Actinomycetes</taxon>
        <taxon>Micrococcales</taxon>
        <taxon>Brevibacteriaceae</taxon>
        <taxon>Brevibacterium</taxon>
    </lineage>
</organism>
<name>A0A7T4A0R6_9MICO</name>
<dbReference type="Proteomes" id="UP000595374">
    <property type="component" value="Chromosome"/>
</dbReference>
<dbReference type="GO" id="GO:0032791">
    <property type="term" value="F:lead ion binding"/>
    <property type="evidence" value="ECO:0007669"/>
    <property type="project" value="TreeGrafter"/>
</dbReference>
<evidence type="ECO:0000313" key="3">
    <source>
        <dbReference type="Proteomes" id="UP000595374"/>
    </source>
</evidence>
<dbReference type="PROSITE" id="PS50987">
    <property type="entry name" value="HTH_ARSR_2"/>
    <property type="match status" value="1"/>
</dbReference>
<dbReference type="Gene3D" id="1.10.10.10">
    <property type="entry name" value="Winged helix-like DNA-binding domain superfamily/Winged helix DNA-binding domain"/>
    <property type="match status" value="1"/>
</dbReference>